<dbReference type="AlphaFoldDB" id="D2QQH7"/>
<evidence type="ECO:0000256" key="3">
    <source>
        <dbReference type="ARBA" id="ARBA00023082"/>
    </source>
</evidence>
<dbReference type="Pfam" id="PF04542">
    <property type="entry name" value="Sigma70_r2"/>
    <property type="match status" value="1"/>
</dbReference>
<dbReference type="InterPro" id="IPR036388">
    <property type="entry name" value="WH-like_DNA-bd_sf"/>
</dbReference>
<dbReference type="PANTHER" id="PTHR43133">
    <property type="entry name" value="RNA POLYMERASE ECF-TYPE SIGMA FACTO"/>
    <property type="match status" value="1"/>
</dbReference>
<feature type="domain" description="RNA polymerase sigma-70 region 2" evidence="5">
    <location>
        <begin position="27"/>
        <end position="89"/>
    </location>
</feature>
<protein>
    <submittedName>
        <fullName evidence="7">RNA polymerase, sigma-24 subunit, ECF subfamily</fullName>
    </submittedName>
</protein>
<dbReference type="InterPro" id="IPR013249">
    <property type="entry name" value="RNA_pol_sigma70_r4_t2"/>
</dbReference>
<evidence type="ECO:0000256" key="4">
    <source>
        <dbReference type="ARBA" id="ARBA00023163"/>
    </source>
</evidence>
<dbReference type="GO" id="GO:0016987">
    <property type="term" value="F:sigma factor activity"/>
    <property type="evidence" value="ECO:0007669"/>
    <property type="project" value="UniProtKB-KW"/>
</dbReference>
<name>D2QQH7_SPILD</name>
<dbReference type="STRING" id="504472.Slin_4780"/>
<sequence>MNYKSLPDELLLLYLRTGDENAFREIYLRYWKKLFSIARHKIQALDAVEELVQDIFLRLWERRDSLQIDRLDAYLFTAVRYACINHIKSALVKEKYADYAYDHYNDASYATDEQLDLDELMDAVEQQLNDLPEKTRQIFRLNRLEYQSVKEISTSLKVPERTVEYHISQAIKSLRVYLRDYLLTGLLTMLFMDV</sequence>
<evidence type="ECO:0000259" key="5">
    <source>
        <dbReference type="Pfam" id="PF04542"/>
    </source>
</evidence>
<gene>
    <name evidence="7" type="ordered locus">Slin_4780</name>
</gene>
<dbReference type="SUPFAM" id="SSF88659">
    <property type="entry name" value="Sigma3 and sigma4 domains of RNA polymerase sigma factors"/>
    <property type="match status" value="1"/>
</dbReference>
<dbReference type="Proteomes" id="UP000002028">
    <property type="component" value="Chromosome"/>
</dbReference>
<keyword evidence="3" id="KW-0731">Sigma factor</keyword>
<evidence type="ECO:0000256" key="2">
    <source>
        <dbReference type="ARBA" id="ARBA00023015"/>
    </source>
</evidence>
<dbReference type="GO" id="GO:0003677">
    <property type="term" value="F:DNA binding"/>
    <property type="evidence" value="ECO:0007669"/>
    <property type="project" value="InterPro"/>
</dbReference>
<dbReference type="Gene3D" id="1.10.10.10">
    <property type="entry name" value="Winged helix-like DNA-binding domain superfamily/Winged helix DNA-binding domain"/>
    <property type="match status" value="1"/>
</dbReference>
<dbReference type="InterPro" id="IPR014327">
    <property type="entry name" value="RNA_pol_sigma70_bacteroid"/>
</dbReference>
<evidence type="ECO:0000313" key="8">
    <source>
        <dbReference type="Proteomes" id="UP000002028"/>
    </source>
</evidence>
<dbReference type="HOGENOM" id="CLU_047691_4_0_10"/>
<accession>D2QQH7</accession>
<reference evidence="7 8" key="1">
    <citation type="journal article" date="2010" name="Stand. Genomic Sci.">
        <title>Complete genome sequence of Spirosoma linguale type strain (1).</title>
        <authorList>
            <person name="Lail K."/>
            <person name="Sikorski J."/>
            <person name="Saunders E."/>
            <person name="Lapidus A."/>
            <person name="Glavina Del Rio T."/>
            <person name="Copeland A."/>
            <person name="Tice H."/>
            <person name="Cheng J.-F."/>
            <person name="Lucas S."/>
            <person name="Nolan M."/>
            <person name="Bruce D."/>
            <person name="Goodwin L."/>
            <person name="Pitluck S."/>
            <person name="Ivanova N."/>
            <person name="Mavromatis K."/>
            <person name="Ovchinnikova G."/>
            <person name="Pati A."/>
            <person name="Chen A."/>
            <person name="Palaniappan K."/>
            <person name="Land M."/>
            <person name="Hauser L."/>
            <person name="Chang Y.-J."/>
            <person name="Jeffries C.D."/>
            <person name="Chain P."/>
            <person name="Brettin T."/>
            <person name="Detter J.C."/>
            <person name="Schuetze A."/>
            <person name="Rohde M."/>
            <person name="Tindall B.J."/>
            <person name="Goeker M."/>
            <person name="Bristow J."/>
            <person name="Eisen J.A."/>
            <person name="Markowitz V."/>
            <person name="Hugenholtz P."/>
            <person name="Kyrpides N.C."/>
            <person name="Klenk H.-P."/>
            <person name="Chen F."/>
        </authorList>
    </citation>
    <scope>NUCLEOTIDE SEQUENCE [LARGE SCALE GENOMIC DNA]</scope>
    <source>
        <strain evidence="8">ATCC 33905 / DSM 74 / LMG 10896 / Claus 1</strain>
    </source>
</reference>
<dbReference type="RefSeq" id="WP_012929261.1">
    <property type="nucleotide sequence ID" value="NC_013730.1"/>
</dbReference>
<dbReference type="InterPro" id="IPR013325">
    <property type="entry name" value="RNA_pol_sigma_r2"/>
</dbReference>
<dbReference type="eggNOG" id="COG1595">
    <property type="taxonomic scope" value="Bacteria"/>
</dbReference>
<dbReference type="GO" id="GO:0006352">
    <property type="term" value="P:DNA-templated transcription initiation"/>
    <property type="evidence" value="ECO:0007669"/>
    <property type="project" value="InterPro"/>
</dbReference>
<evidence type="ECO:0000313" key="7">
    <source>
        <dbReference type="EMBL" id="ADB40758.1"/>
    </source>
</evidence>
<organism evidence="7 8">
    <name type="scientific">Spirosoma linguale (strain ATCC 33905 / DSM 74 / LMG 10896 / Claus 1)</name>
    <dbReference type="NCBI Taxonomy" id="504472"/>
    <lineage>
        <taxon>Bacteria</taxon>
        <taxon>Pseudomonadati</taxon>
        <taxon>Bacteroidota</taxon>
        <taxon>Cytophagia</taxon>
        <taxon>Cytophagales</taxon>
        <taxon>Cytophagaceae</taxon>
        <taxon>Spirosoma</taxon>
    </lineage>
</organism>
<dbReference type="NCBIfam" id="TIGR02937">
    <property type="entry name" value="sigma70-ECF"/>
    <property type="match status" value="1"/>
</dbReference>
<keyword evidence="4" id="KW-0804">Transcription</keyword>
<keyword evidence="2" id="KW-0805">Transcription regulation</keyword>
<evidence type="ECO:0000259" key="6">
    <source>
        <dbReference type="Pfam" id="PF08281"/>
    </source>
</evidence>
<comment type="similarity">
    <text evidence="1">Belongs to the sigma-70 factor family. ECF subfamily.</text>
</comment>
<proteinExistence type="inferred from homology"/>
<feature type="domain" description="RNA polymerase sigma factor 70 region 4 type 2" evidence="6">
    <location>
        <begin position="122"/>
        <end position="174"/>
    </location>
</feature>
<dbReference type="Gene3D" id="1.10.1740.10">
    <property type="match status" value="1"/>
</dbReference>
<dbReference type="Pfam" id="PF08281">
    <property type="entry name" value="Sigma70_r4_2"/>
    <property type="match status" value="1"/>
</dbReference>
<dbReference type="NCBIfam" id="TIGR02985">
    <property type="entry name" value="Sig70_bacteroi1"/>
    <property type="match status" value="1"/>
</dbReference>
<evidence type="ECO:0000256" key="1">
    <source>
        <dbReference type="ARBA" id="ARBA00010641"/>
    </source>
</evidence>
<dbReference type="InterPro" id="IPR039425">
    <property type="entry name" value="RNA_pol_sigma-70-like"/>
</dbReference>
<dbReference type="EMBL" id="CP001769">
    <property type="protein sequence ID" value="ADB40758.1"/>
    <property type="molecule type" value="Genomic_DNA"/>
</dbReference>
<dbReference type="InterPro" id="IPR014284">
    <property type="entry name" value="RNA_pol_sigma-70_dom"/>
</dbReference>
<dbReference type="PANTHER" id="PTHR43133:SF46">
    <property type="entry name" value="RNA POLYMERASE SIGMA-70 FACTOR ECF SUBFAMILY"/>
    <property type="match status" value="1"/>
</dbReference>
<keyword evidence="8" id="KW-1185">Reference proteome</keyword>
<dbReference type="SUPFAM" id="SSF88946">
    <property type="entry name" value="Sigma2 domain of RNA polymerase sigma factors"/>
    <property type="match status" value="1"/>
</dbReference>
<dbReference type="InterPro" id="IPR013324">
    <property type="entry name" value="RNA_pol_sigma_r3/r4-like"/>
</dbReference>
<dbReference type="KEGG" id="sli:Slin_4780"/>
<dbReference type="InterPro" id="IPR007627">
    <property type="entry name" value="RNA_pol_sigma70_r2"/>
</dbReference>